<dbReference type="RefSeq" id="WP_305002451.1">
    <property type="nucleotide sequence ID" value="NZ_JAUQUB010000001.1"/>
</dbReference>
<dbReference type="Gene3D" id="3.40.430.10">
    <property type="entry name" value="Dihydrofolate Reductase, subunit A"/>
    <property type="match status" value="1"/>
</dbReference>
<name>A0ABT9BM13_9MICO</name>
<keyword evidence="6" id="KW-1185">Reference proteome</keyword>
<dbReference type="InterPro" id="IPR050765">
    <property type="entry name" value="Riboflavin_Biosynth_HTPR"/>
</dbReference>
<dbReference type="InterPro" id="IPR024072">
    <property type="entry name" value="DHFR-like_dom_sf"/>
</dbReference>
<evidence type="ECO:0000259" key="4">
    <source>
        <dbReference type="Pfam" id="PF01872"/>
    </source>
</evidence>
<proteinExistence type="predicted"/>
<feature type="domain" description="Bacterial bifunctional deaminase-reductase C-terminal" evidence="4">
    <location>
        <begin position="36"/>
        <end position="197"/>
    </location>
</feature>
<evidence type="ECO:0000256" key="1">
    <source>
        <dbReference type="ARBA" id="ARBA00005104"/>
    </source>
</evidence>
<dbReference type="Pfam" id="PF01872">
    <property type="entry name" value="RibD_C"/>
    <property type="match status" value="1"/>
</dbReference>
<dbReference type="Proteomes" id="UP001241072">
    <property type="component" value="Unassembled WGS sequence"/>
</dbReference>
<gene>
    <name evidence="5" type="ORF">Q5716_07485</name>
</gene>
<dbReference type="PANTHER" id="PTHR38011:SF7">
    <property type="entry name" value="2,5-DIAMINO-6-RIBOSYLAMINO-4(3H)-PYRIMIDINONE 5'-PHOSPHATE REDUCTASE"/>
    <property type="match status" value="1"/>
</dbReference>
<evidence type="ECO:0000313" key="5">
    <source>
        <dbReference type="EMBL" id="MDO7882066.1"/>
    </source>
</evidence>
<dbReference type="PANTHER" id="PTHR38011">
    <property type="entry name" value="DIHYDROFOLATE REDUCTASE FAMILY PROTEIN (AFU_ORTHOLOGUE AFUA_8G06820)"/>
    <property type="match status" value="1"/>
</dbReference>
<sequence length="237" mass="24676">MIVSRVHPQPAESVDLDDAASRARLLDWYSPDSSQWLRLNLVSSANGSAAGPDGTSESLTSASDRRILGVIRELSAAVLVGAASVRTEGYQVPRRSRLAILTSTGDLRGHRLDPDQAERVIVVCPAEAADDARRAVPGALILVASASAGRIDPADALAVLRDAGCSSIVCEGGPTLAGAMLEAGLVDDVCLTTSPVLRDASLPLLGAGPLSEHPLALRHVLVDDAGFVFTRWSTRAA</sequence>
<dbReference type="SUPFAM" id="SSF53597">
    <property type="entry name" value="Dihydrofolate reductase-like"/>
    <property type="match status" value="1"/>
</dbReference>
<keyword evidence="2" id="KW-0521">NADP</keyword>
<dbReference type="EMBL" id="JAUQUB010000001">
    <property type="protein sequence ID" value="MDO7882066.1"/>
    <property type="molecule type" value="Genomic_DNA"/>
</dbReference>
<comment type="pathway">
    <text evidence="1">Cofactor biosynthesis; riboflavin biosynthesis.</text>
</comment>
<keyword evidence="3" id="KW-0560">Oxidoreductase</keyword>
<evidence type="ECO:0000256" key="3">
    <source>
        <dbReference type="ARBA" id="ARBA00023002"/>
    </source>
</evidence>
<organism evidence="5 6">
    <name type="scientific">Antiquaquibacter soli</name>
    <dbReference type="NCBI Taxonomy" id="3064523"/>
    <lineage>
        <taxon>Bacteria</taxon>
        <taxon>Bacillati</taxon>
        <taxon>Actinomycetota</taxon>
        <taxon>Actinomycetes</taxon>
        <taxon>Micrococcales</taxon>
        <taxon>Microbacteriaceae</taxon>
        <taxon>Antiquaquibacter</taxon>
    </lineage>
</organism>
<accession>A0ABT9BM13</accession>
<evidence type="ECO:0000256" key="2">
    <source>
        <dbReference type="ARBA" id="ARBA00022857"/>
    </source>
</evidence>
<evidence type="ECO:0000313" key="6">
    <source>
        <dbReference type="Proteomes" id="UP001241072"/>
    </source>
</evidence>
<dbReference type="InterPro" id="IPR002734">
    <property type="entry name" value="RibDG_C"/>
</dbReference>
<reference evidence="5 6" key="1">
    <citation type="submission" date="2023-07" db="EMBL/GenBank/DDBJ databases">
        <title>Protaetiibacter sp. nov WY-16 isolated from soil.</title>
        <authorList>
            <person name="Liu B."/>
            <person name="Wan Y."/>
        </authorList>
    </citation>
    <scope>NUCLEOTIDE SEQUENCE [LARGE SCALE GENOMIC DNA]</scope>
    <source>
        <strain evidence="5 6">WY-16</strain>
    </source>
</reference>
<protein>
    <submittedName>
        <fullName evidence="5">Dihydrofolate reductase family protein</fullName>
    </submittedName>
</protein>
<comment type="caution">
    <text evidence="5">The sequence shown here is derived from an EMBL/GenBank/DDBJ whole genome shotgun (WGS) entry which is preliminary data.</text>
</comment>